<evidence type="ECO:0000313" key="2">
    <source>
        <dbReference type="Proteomes" id="UP000814033"/>
    </source>
</evidence>
<gene>
    <name evidence="1" type="ORF">FA95DRAFT_1575817</name>
</gene>
<reference evidence="1" key="1">
    <citation type="submission" date="2021-02" db="EMBL/GenBank/DDBJ databases">
        <authorList>
            <consortium name="DOE Joint Genome Institute"/>
            <person name="Ahrendt S."/>
            <person name="Looney B.P."/>
            <person name="Miyauchi S."/>
            <person name="Morin E."/>
            <person name="Drula E."/>
            <person name="Courty P.E."/>
            <person name="Chicoki N."/>
            <person name="Fauchery L."/>
            <person name="Kohler A."/>
            <person name="Kuo A."/>
            <person name="Labutti K."/>
            <person name="Pangilinan J."/>
            <person name="Lipzen A."/>
            <person name="Riley R."/>
            <person name="Andreopoulos W."/>
            <person name="He G."/>
            <person name="Johnson J."/>
            <person name="Barry K.W."/>
            <person name="Grigoriev I.V."/>
            <person name="Nagy L."/>
            <person name="Hibbett D."/>
            <person name="Henrissat B."/>
            <person name="Matheny P.B."/>
            <person name="Labbe J."/>
            <person name="Martin F."/>
        </authorList>
    </citation>
    <scope>NUCLEOTIDE SEQUENCE</scope>
    <source>
        <strain evidence="1">FP105234-sp</strain>
    </source>
</reference>
<sequence>MYKFQRLMEIRSFLPNYPTSRASVELLRSHARGNGLSGIAFKFTCLLLPPVSAPLGRPEELCLSCLYVSPRGRPAEPSTQQPSIRMELHKTESFACNLSILNGPLMLPHNAASFQCEVEIPATLYGLPTALHIGQPLYLDAVTAQTPPSLRELLAVRSSPVAGFVETCGPIFMLILVHMAMRAGQAFVREERRPLRGRRVRRLQPGWSAVGLTGATKRALNVDQDISAERHENMPSHLWSAGAYSTFRESAAAGGSYLVRWWPEHICTGAARGVGVRDKHSRKRNVNMPVNVLGIVWGVRGLGKSRYAHISVRLCSSTSPEVETVHDTIVTIQEVNGLCHDFLICFLYSPDLPMNHALMRLYPEFNLEGRVVGDVEKPAQICHRHGWGCIRGFRSFVRFLKLARSFESHGKSIPEDMPTRMHHQFDQTPVQSVDEQDEKCDLRMSAIQSSCGRRILTLMLEGACRVDAGVLIQDEHPPESVRAGHFHVGQPRYQDDILQALPRGLLDAKRVTVHQNHIVRDVRDADDFALIAELTLSACRMIPMARAVQEPDTSPP</sequence>
<protein>
    <submittedName>
        <fullName evidence="1">Uncharacterized protein</fullName>
    </submittedName>
</protein>
<dbReference type="Proteomes" id="UP000814033">
    <property type="component" value="Unassembled WGS sequence"/>
</dbReference>
<proteinExistence type="predicted"/>
<organism evidence="1 2">
    <name type="scientific">Auriscalpium vulgare</name>
    <dbReference type="NCBI Taxonomy" id="40419"/>
    <lineage>
        <taxon>Eukaryota</taxon>
        <taxon>Fungi</taxon>
        <taxon>Dikarya</taxon>
        <taxon>Basidiomycota</taxon>
        <taxon>Agaricomycotina</taxon>
        <taxon>Agaricomycetes</taxon>
        <taxon>Russulales</taxon>
        <taxon>Auriscalpiaceae</taxon>
        <taxon>Auriscalpium</taxon>
    </lineage>
</organism>
<accession>A0ACB8RE81</accession>
<keyword evidence="2" id="KW-1185">Reference proteome</keyword>
<dbReference type="EMBL" id="MU276072">
    <property type="protein sequence ID" value="KAI0042322.1"/>
    <property type="molecule type" value="Genomic_DNA"/>
</dbReference>
<evidence type="ECO:0000313" key="1">
    <source>
        <dbReference type="EMBL" id="KAI0042322.1"/>
    </source>
</evidence>
<name>A0ACB8RE81_9AGAM</name>
<reference evidence="1" key="2">
    <citation type="journal article" date="2022" name="New Phytol.">
        <title>Evolutionary transition to the ectomycorrhizal habit in the genomes of a hyperdiverse lineage of mushroom-forming fungi.</title>
        <authorList>
            <person name="Looney B."/>
            <person name="Miyauchi S."/>
            <person name="Morin E."/>
            <person name="Drula E."/>
            <person name="Courty P.E."/>
            <person name="Kohler A."/>
            <person name="Kuo A."/>
            <person name="LaButti K."/>
            <person name="Pangilinan J."/>
            <person name="Lipzen A."/>
            <person name="Riley R."/>
            <person name="Andreopoulos W."/>
            <person name="He G."/>
            <person name="Johnson J."/>
            <person name="Nolan M."/>
            <person name="Tritt A."/>
            <person name="Barry K.W."/>
            <person name="Grigoriev I.V."/>
            <person name="Nagy L.G."/>
            <person name="Hibbett D."/>
            <person name="Henrissat B."/>
            <person name="Matheny P.B."/>
            <person name="Labbe J."/>
            <person name="Martin F.M."/>
        </authorList>
    </citation>
    <scope>NUCLEOTIDE SEQUENCE</scope>
    <source>
        <strain evidence="1">FP105234-sp</strain>
    </source>
</reference>
<comment type="caution">
    <text evidence="1">The sequence shown here is derived from an EMBL/GenBank/DDBJ whole genome shotgun (WGS) entry which is preliminary data.</text>
</comment>